<gene>
    <name evidence="1" type="ORF">PVL29_016171</name>
</gene>
<protein>
    <submittedName>
        <fullName evidence="1">Uncharacterized protein</fullName>
    </submittedName>
</protein>
<dbReference type="AlphaFoldDB" id="A0AA39DMN0"/>
<accession>A0AA39DMN0</accession>
<organism evidence="1 2">
    <name type="scientific">Vitis rotundifolia</name>
    <name type="common">Muscadine grape</name>
    <dbReference type="NCBI Taxonomy" id="103349"/>
    <lineage>
        <taxon>Eukaryota</taxon>
        <taxon>Viridiplantae</taxon>
        <taxon>Streptophyta</taxon>
        <taxon>Embryophyta</taxon>
        <taxon>Tracheophyta</taxon>
        <taxon>Spermatophyta</taxon>
        <taxon>Magnoliopsida</taxon>
        <taxon>eudicotyledons</taxon>
        <taxon>Gunneridae</taxon>
        <taxon>Pentapetalae</taxon>
        <taxon>rosids</taxon>
        <taxon>Vitales</taxon>
        <taxon>Vitaceae</taxon>
        <taxon>Viteae</taxon>
        <taxon>Vitis</taxon>
    </lineage>
</organism>
<dbReference type="Proteomes" id="UP001168098">
    <property type="component" value="Unassembled WGS sequence"/>
</dbReference>
<evidence type="ECO:0000313" key="2">
    <source>
        <dbReference type="Proteomes" id="UP001168098"/>
    </source>
</evidence>
<sequence>MWCPTIHLIGGSASSLKPFRPEIRLCISARNQALHFVMPHSSPEFELTRILQSANSQFQGDLLLLMQTWTETHYGSRKKWILLADQGAVGIGWLIQLHDLMKSRSNGDLDDGLGYSAP</sequence>
<dbReference type="EMBL" id="JARBHA010000012">
    <property type="protein sequence ID" value="KAJ9687577.1"/>
    <property type="molecule type" value="Genomic_DNA"/>
</dbReference>
<reference evidence="1 2" key="1">
    <citation type="journal article" date="2023" name="BMC Biotechnol.">
        <title>Vitis rotundifolia cv Carlos genome sequencing.</title>
        <authorList>
            <person name="Huff M."/>
            <person name="Hulse-Kemp A."/>
            <person name="Scheffler B."/>
            <person name="Youngblood R."/>
            <person name="Simpson S."/>
            <person name="Babiker E."/>
            <person name="Staton M."/>
        </authorList>
    </citation>
    <scope>NUCLEOTIDE SEQUENCE [LARGE SCALE GENOMIC DNA]</scope>
    <source>
        <tissue evidence="1">Leaf</tissue>
    </source>
</reference>
<name>A0AA39DMN0_VITRO</name>
<proteinExistence type="predicted"/>
<comment type="caution">
    <text evidence="1">The sequence shown here is derived from an EMBL/GenBank/DDBJ whole genome shotgun (WGS) entry which is preliminary data.</text>
</comment>
<evidence type="ECO:0000313" key="1">
    <source>
        <dbReference type="EMBL" id="KAJ9687577.1"/>
    </source>
</evidence>
<keyword evidence="2" id="KW-1185">Reference proteome</keyword>